<dbReference type="AlphaFoldDB" id="A0AAV7TBB2"/>
<protein>
    <submittedName>
        <fullName evidence="1">Uncharacterized protein</fullName>
    </submittedName>
</protein>
<evidence type="ECO:0000313" key="2">
    <source>
        <dbReference type="Proteomes" id="UP001066276"/>
    </source>
</evidence>
<accession>A0AAV7TBB2</accession>
<comment type="caution">
    <text evidence="1">The sequence shown here is derived from an EMBL/GenBank/DDBJ whole genome shotgun (WGS) entry which is preliminary data.</text>
</comment>
<evidence type="ECO:0000313" key="1">
    <source>
        <dbReference type="EMBL" id="KAJ1173839.1"/>
    </source>
</evidence>
<name>A0AAV7TBB2_PLEWA</name>
<dbReference type="EMBL" id="JANPWB010000007">
    <property type="protein sequence ID" value="KAJ1173839.1"/>
    <property type="molecule type" value="Genomic_DNA"/>
</dbReference>
<keyword evidence="2" id="KW-1185">Reference proteome</keyword>
<proteinExistence type="predicted"/>
<reference evidence="1" key="1">
    <citation type="journal article" date="2022" name="bioRxiv">
        <title>Sequencing and chromosome-scale assembly of the giantPleurodeles waltlgenome.</title>
        <authorList>
            <person name="Brown T."/>
            <person name="Elewa A."/>
            <person name="Iarovenko S."/>
            <person name="Subramanian E."/>
            <person name="Araus A.J."/>
            <person name="Petzold A."/>
            <person name="Susuki M."/>
            <person name="Suzuki K.-i.T."/>
            <person name="Hayashi T."/>
            <person name="Toyoda A."/>
            <person name="Oliveira C."/>
            <person name="Osipova E."/>
            <person name="Leigh N.D."/>
            <person name="Simon A."/>
            <person name="Yun M.H."/>
        </authorList>
    </citation>
    <scope>NUCLEOTIDE SEQUENCE</scope>
    <source>
        <strain evidence="1">20211129_DDA</strain>
        <tissue evidence="1">Liver</tissue>
    </source>
</reference>
<sequence>MQRTMHHLKLFEKRTAEPKAEEKIVSASNCQKNSELPPALIYGLAGKKICDTAKKVRSSKLWPVSEQEGGSLLARCTKPEYILTLRQAMPLDVLNMLVASERELLGQIERAHLYGIA</sequence>
<organism evidence="1 2">
    <name type="scientific">Pleurodeles waltl</name>
    <name type="common">Iberian ribbed newt</name>
    <dbReference type="NCBI Taxonomy" id="8319"/>
    <lineage>
        <taxon>Eukaryota</taxon>
        <taxon>Metazoa</taxon>
        <taxon>Chordata</taxon>
        <taxon>Craniata</taxon>
        <taxon>Vertebrata</taxon>
        <taxon>Euteleostomi</taxon>
        <taxon>Amphibia</taxon>
        <taxon>Batrachia</taxon>
        <taxon>Caudata</taxon>
        <taxon>Salamandroidea</taxon>
        <taxon>Salamandridae</taxon>
        <taxon>Pleurodelinae</taxon>
        <taxon>Pleurodeles</taxon>
    </lineage>
</organism>
<dbReference type="Proteomes" id="UP001066276">
    <property type="component" value="Chromosome 4_1"/>
</dbReference>
<gene>
    <name evidence="1" type="ORF">NDU88_005664</name>
</gene>